<dbReference type="AlphaFoldDB" id="A0A8C0FJD2"/>
<organism evidence="1 2">
    <name type="scientific">Bubo bubo</name>
    <name type="common">Eurasian eagle-owl</name>
    <name type="synonym">Strix bubo</name>
    <dbReference type="NCBI Taxonomy" id="30461"/>
    <lineage>
        <taxon>Eukaryota</taxon>
        <taxon>Metazoa</taxon>
        <taxon>Chordata</taxon>
        <taxon>Craniata</taxon>
        <taxon>Vertebrata</taxon>
        <taxon>Euteleostomi</taxon>
        <taxon>Archelosauria</taxon>
        <taxon>Archosauria</taxon>
        <taxon>Dinosauria</taxon>
        <taxon>Saurischia</taxon>
        <taxon>Theropoda</taxon>
        <taxon>Coelurosauria</taxon>
        <taxon>Aves</taxon>
        <taxon>Neognathae</taxon>
        <taxon>Neoaves</taxon>
        <taxon>Telluraves</taxon>
        <taxon>Strigiformes</taxon>
        <taxon>Strigidae</taxon>
        <taxon>Bubo</taxon>
    </lineage>
</organism>
<reference evidence="1" key="1">
    <citation type="submission" date="2025-08" db="UniProtKB">
        <authorList>
            <consortium name="Ensembl"/>
        </authorList>
    </citation>
    <scope>IDENTIFICATION</scope>
</reference>
<dbReference type="Proteomes" id="UP000694567">
    <property type="component" value="Unplaced"/>
</dbReference>
<proteinExistence type="predicted"/>
<evidence type="ECO:0000313" key="2">
    <source>
        <dbReference type="Proteomes" id="UP000694567"/>
    </source>
</evidence>
<sequence length="64" mass="7038">MSLVRARKRLGKKGGKHCMVLHHCIQGITKPACISGMISSKTCRVLMMETVTATDTVYALRCQS</sequence>
<protein>
    <submittedName>
        <fullName evidence="1">Uncharacterized protein</fullName>
    </submittedName>
</protein>
<evidence type="ECO:0000313" key="1">
    <source>
        <dbReference type="Ensembl" id="ENSBOBP00000018286.1"/>
    </source>
</evidence>
<reference evidence="1" key="2">
    <citation type="submission" date="2025-09" db="UniProtKB">
        <authorList>
            <consortium name="Ensembl"/>
        </authorList>
    </citation>
    <scope>IDENTIFICATION</scope>
</reference>
<keyword evidence="2" id="KW-1185">Reference proteome</keyword>
<dbReference type="Ensembl" id="ENSBOBT00000018698.1">
    <property type="protein sequence ID" value="ENSBOBP00000018286.1"/>
    <property type="gene ID" value="ENSBOBG00000011289.1"/>
</dbReference>
<accession>A0A8C0FJD2</accession>
<name>A0A8C0FJD2_BUBBB</name>